<sequence length="1212" mass="126876">MPNLVLAGEVFSLDASAGFDEGLIRGKVGAGARLNFTTRFTACHGLAAQAAAQARADASAQLGLLGLLSGDAQGAALATAGATLVATATIDPFDRAGLDVGVAAYAEASVAGRLSLSLDLQDVARLAAERLDGPALEVFLALLREIKLGAGVWARIGVAAMARGQLSVLLSLADDDKAGFVIEGSLAVGAAVGGGVDVYAGALFESPKRFFLTAVDIATGALVTEAHKHLPPSLRVHLAALEFALPALLNAAYEIAQIDTAALAARPALAGEVFAACIGAELQRFLLDKLALGAATLVAAQLDVLSERLAAAPLPDAAARTAAAAVRSALDLLEGRTLTLTSATEALPALAAVLDAVDAAGRSTWRPALAALWLSLAAADALRQGIVARHAGASAGVMGLAAQVTGALTIEIRDVPAFIQDELQARLGIPRASKLGFTQVVAWLIDSQLLPRLRLAVPEVVPLLDMIERELDLSDVITAALRGDLKLSYAPCRALASRLLDELLLQRLLPQLALLLRDNDASRLWTEEVARPSLVMLRDFVLARLDDAVAGRALQQEPLRAALGLLVGKIVTSHVIVLRDILVDHIRDNVAQAARQLSDELRDGRRTPLVNAFNTLAQPLVSVAGHVIPRPLMLDACQELAADLLLALASATGEQVWTDARRAKERELLRRIVFSIYSEADRADPNRFMAEVAACAYLPAPQAVKDMLLLQAEMMAATLGQTLSATLAALERFFARLAEGLIKQIETGLADGLADLRDDLVAIGKELVVLGRQAEARLAEAERFAREISRQLGNAAAACRSATRRQQILDRLQRDGAANARAFARQAPGFSLWPREARALALTAAGNAFGTAFGAVRPLLDGALRVLGAVGDDIARLFAAVADMAALMRALTQAITNRLNAAVQALANLQLPREISLQAIVDAAVDIVTNLPPIREALRLAFAARQNEQAARAGERRLRASIATKAQAQEAKQDALDAALVGGALGVNICSPLGVTNDPDAACVYHTSIPVRIVVAGLPATPGNAMDGQALLLLNGQQVSVPDAAWQRTGKLLRLSLPLAASHPAMRPGLNVLEFACAGGGRPAQRSRKTFLVNKAATPTDGVRVRVTNGALDISGAVSTAALQGWRVVVPGGQVRRGVLTAGTPMPLNKLAGPPAAPPSPRPGPPRIHPAPVTPGRIPHLRPVNLAPCLRAITVIDAAGRHRLDHLLGDDQ</sequence>
<protein>
    <submittedName>
        <fullName evidence="1">Uncharacterized protein</fullName>
    </submittedName>
</protein>
<keyword evidence="2" id="KW-1185">Reference proteome</keyword>
<evidence type="ECO:0000313" key="1">
    <source>
        <dbReference type="EMBL" id="MCY4745758.1"/>
    </source>
</evidence>
<dbReference type="EMBL" id="JAPPUY010000003">
    <property type="protein sequence ID" value="MCY4745758.1"/>
    <property type="molecule type" value="Genomic_DNA"/>
</dbReference>
<proteinExistence type="predicted"/>
<organism evidence="1 2">
    <name type="scientific">Roseateles hydrophilus</name>
    <dbReference type="NCBI Taxonomy" id="2975054"/>
    <lineage>
        <taxon>Bacteria</taxon>
        <taxon>Pseudomonadati</taxon>
        <taxon>Pseudomonadota</taxon>
        <taxon>Betaproteobacteria</taxon>
        <taxon>Burkholderiales</taxon>
        <taxon>Sphaerotilaceae</taxon>
        <taxon>Roseateles</taxon>
    </lineage>
</organism>
<gene>
    <name evidence="1" type="ORF">NYO99_12310</name>
</gene>
<reference evidence="1" key="1">
    <citation type="submission" date="2022-08" db="EMBL/GenBank/DDBJ databases">
        <title>Genome sequencing of Pelomonas sp. UHG3.</title>
        <authorList>
            <person name="So Y."/>
        </authorList>
    </citation>
    <scope>NUCLEOTIDE SEQUENCE</scope>
    <source>
        <strain evidence="1">UHG3</strain>
    </source>
</reference>
<name>A0ACC6CBI3_9BURK</name>
<accession>A0ACC6CBI3</accession>
<dbReference type="Proteomes" id="UP001076464">
    <property type="component" value="Unassembled WGS sequence"/>
</dbReference>
<evidence type="ECO:0000313" key="2">
    <source>
        <dbReference type="Proteomes" id="UP001076464"/>
    </source>
</evidence>
<comment type="caution">
    <text evidence="1">The sequence shown here is derived from an EMBL/GenBank/DDBJ whole genome shotgun (WGS) entry which is preliminary data.</text>
</comment>